<sequence length="824" mass="93071">MFNNSSNFQVQGGNFYTVAGDVTLAIQQQFSTSSRLRVTSEAPTSDSRRGSKGLQSQSQLSGAPAIHNSDASPLPRCLPSVASPPEDVSRNQFNITTPNVNNVYNILEDRELDRAQGVHILHQHVALDAVYDSAGSFPQPRCHPATREALLAELWGRMMAPDISVIWLHGPAGAGKSAIMQTMCQKLRDANCLGGSFFFKRGHPSRGSATALFATLAYQLALFDGHLLKRAVSEAVQQHPSLVGTSMASQLQELLVKPCLSACAQAEDPSDEVVHRILLVDGLDECDGAPVQQEILRSIRKLFCSRDLPLKIVIASRAEPEIREMFDDPAFRGLRSLNIEQSFLDVDTFFRREFSRIRQEHYRTMAQTPVSWPSENILNKLVQKSSGYFVYAATVIKFVDDKQFRPTEQLQIILEGTSDPNDSRTPFETLDQLYIHILSQVPTRFRPHVLDVLCVISLGWQLSAHQMEQLFRLEAGEIELAVRKLQSLLNTDECSPITASHASFMDFLVTESRSLTFYVGGEQRRFELARSVLIALSSPLKELYSRNHVVRPLSGVWISFLISVSPRAELLPHIRLLNPDVFQFVKPVDSHQTRGIPELIAWMRKIPDCPEDLIELWERISWMAAVSFGPTWTGLAFTVPKVRRVLELAFFSYLHSDRAERMGNIFCQHSKILFRVRILLNISWSDILERIWTLKLVGDPIGSWGAPSAAARRDVALGFIHLMERIRNGELPFEVWDETFGRYPDQRWSFTISRCPPSDPELLRKLAEFVPPYIGFGSLGYSFSLLTIHRIVGWLKKSKCPPGVIQRWEGYAEEMEELMEECSY</sequence>
<dbReference type="AlphaFoldDB" id="A0AAD7B6E8"/>
<dbReference type="Gene3D" id="3.40.50.300">
    <property type="entry name" value="P-loop containing nucleotide triphosphate hydrolases"/>
    <property type="match status" value="1"/>
</dbReference>
<dbReference type="PANTHER" id="PTHR10039:SF14">
    <property type="entry name" value="NACHT DOMAIN-CONTAINING PROTEIN"/>
    <property type="match status" value="1"/>
</dbReference>
<dbReference type="Pfam" id="PF24883">
    <property type="entry name" value="NPHP3_N"/>
    <property type="match status" value="1"/>
</dbReference>
<keyword evidence="5" id="KW-1185">Reference proteome</keyword>
<dbReference type="PANTHER" id="PTHR10039">
    <property type="entry name" value="AMELOGENIN"/>
    <property type="match status" value="1"/>
</dbReference>
<evidence type="ECO:0000259" key="3">
    <source>
        <dbReference type="Pfam" id="PF24883"/>
    </source>
</evidence>
<evidence type="ECO:0000313" key="4">
    <source>
        <dbReference type="EMBL" id="KAJ7611247.1"/>
    </source>
</evidence>
<dbReference type="InterPro" id="IPR027417">
    <property type="entry name" value="P-loop_NTPase"/>
</dbReference>
<dbReference type="EMBL" id="JARKIF010000033">
    <property type="protein sequence ID" value="KAJ7611247.1"/>
    <property type="molecule type" value="Genomic_DNA"/>
</dbReference>
<evidence type="ECO:0000256" key="1">
    <source>
        <dbReference type="ARBA" id="ARBA00022737"/>
    </source>
</evidence>
<feature type="compositionally biased region" description="Low complexity" evidence="2">
    <location>
        <begin position="52"/>
        <end position="62"/>
    </location>
</feature>
<feature type="compositionally biased region" description="Polar residues" evidence="2">
    <location>
        <begin position="33"/>
        <end position="45"/>
    </location>
</feature>
<accession>A0AAD7B6E8</accession>
<evidence type="ECO:0000256" key="2">
    <source>
        <dbReference type="SAM" id="MobiDB-lite"/>
    </source>
</evidence>
<feature type="domain" description="Nephrocystin 3-like N-terminal" evidence="3">
    <location>
        <begin position="162"/>
        <end position="317"/>
    </location>
</feature>
<keyword evidence="1" id="KW-0677">Repeat</keyword>
<dbReference type="InterPro" id="IPR056884">
    <property type="entry name" value="NPHP3-like_N"/>
</dbReference>
<organism evidence="4 5">
    <name type="scientific">Roridomyces roridus</name>
    <dbReference type="NCBI Taxonomy" id="1738132"/>
    <lineage>
        <taxon>Eukaryota</taxon>
        <taxon>Fungi</taxon>
        <taxon>Dikarya</taxon>
        <taxon>Basidiomycota</taxon>
        <taxon>Agaricomycotina</taxon>
        <taxon>Agaricomycetes</taxon>
        <taxon>Agaricomycetidae</taxon>
        <taxon>Agaricales</taxon>
        <taxon>Marasmiineae</taxon>
        <taxon>Mycenaceae</taxon>
        <taxon>Roridomyces</taxon>
    </lineage>
</organism>
<comment type="caution">
    <text evidence="4">The sequence shown here is derived from an EMBL/GenBank/DDBJ whole genome shotgun (WGS) entry which is preliminary data.</text>
</comment>
<evidence type="ECO:0000313" key="5">
    <source>
        <dbReference type="Proteomes" id="UP001221142"/>
    </source>
</evidence>
<feature type="region of interest" description="Disordered" evidence="2">
    <location>
        <begin position="33"/>
        <end position="93"/>
    </location>
</feature>
<dbReference type="Proteomes" id="UP001221142">
    <property type="component" value="Unassembled WGS sequence"/>
</dbReference>
<name>A0AAD7B6E8_9AGAR</name>
<dbReference type="SUPFAM" id="SSF52540">
    <property type="entry name" value="P-loop containing nucleoside triphosphate hydrolases"/>
    <property type="match status" value="1"/>
</dbReference>
<gene>
    <name evidence="4" type="ORF">FB45DRAFT_941386</name>
</gene>
<reference evidence="4" key="1">
    <citation type="submission" date="2023-03" db="EMBL/GenBank/DDBJ databases">
        <title>Massive genome expansion in bonnet fungi (Mycena s.s.) driven by repeated elements and novel gene families across ecological guilds.</title>
        <authorList>
            <consortium name="Lawrence Berkeley National Laboratory"/>
            <person name="Harder C.B."/>
            <person name="Miyauchi S."/>
            <person name="Viragh M."/>
            <person name="Kuo A."/>
            <person name="Thoen E."/>
            <person name="Andreopoulos B."/>
            <person name="Lu D."/>
            <person name="Skrede I."/>
            <person name="Drula E."/>
            <person name="Henrissat B."/>
            <person name="Morin E."/>
            <person name="Kohler A."/>
            <person name="Barry K."/>
            <person name="LaButti K."/>
            <person name="Morin E."/>
            <person name="Salamov A."/>
            <person name="Lipzen A."/>
            <person name="Mereny Z."/>
            <person name="Hegedus B."/>
            <person name="Baldrian P."/>
            <person name="Stursova M."/>
            <person name="Weitz H."/>
            <person name="Taylor A."/>
            <person name="Grigoriev I.V."/>
            <person name="Nagy L.G."/>
            <person name="Martin F."/>
            <person name="Kauserud H."/>
        </authorList>
    </citation>
    <scope>NUCLEOTIDE SEQUENCE</scope>
    <source>
        <strain evidence="4">9284</strain>
    </source>
</reference>
<protein>
    <recommendedName>
        <fullName evidence="3">Nephrocystin 3-like N-terminal domain-containing protein</fullName>
    </recommendedName>
</protein>
<proteinExistence type="predicted"/>